<dbReference type="Proteomes" id="UP000230390">
    <property type="component" value="Unassembled WGS sequence"/>
</dbReference>
<comment type="caution">
    <text evidence="1">The sequence shown here is derived from an EMBL/GenBank/DDBJ whole genome shotgun (WGS) entry which is preliminary data.</text>
</comment>
<dbReference type="EMBL" id="PDOC01000008">
    <property type="protein sequence ID" value="PIL44364.1"/>
    <property type="molecule type" value="Genomic_DNA"/>
</dbReference>
<dbReference type="OrthoDB" id="8706626at2"/>
<gene>
    <name evidence="1" type="ORF">CR105_14985</name>
</gene>
<keyword evidence="2" id="KW-1185">Reference proteome</keyword>
<protein>
    <submittedName>
        <fullName evidence="1">Uncharacterized protein</fullName>
    </submittedName>
</protein>
<evidence type="ECO:0000313" key="2">
    <source>
        <dbReference type="Proteomes" id="UP000230390"/>
    </source>
</evidence>
<dbReference type="AlphaFoldDB" id="A0A2G8TEE3"/>
<sequence length="95" mass="10600">MNDLAKKVEFWDEWQLAAVAAGVAVPLAELGCEVLRTHRKNRWSKEFLGVEDDGPVMLEMCLDDPAQAEMLFLENLHPYDAALLAAARSRLGLMS</sequence>
<reference evidence="1 2" key="1">
    <citation type="submission" date="2017-10" db="EMBL/GenBank/DDBJ databases">
        <title>Massilia psychrophilum sp. nov., a novel purple-pigmented bacterium isolated from Tianshan glacier, Xinjiang Municipality, China.</title>
        <authorList>
            <person name="Wang H."/>
        </authorList>
    </citation>
    <scope>NUCLEOTIDE SEQUENCE [LARGE SCALE GENOMIC DNA]</scope>
    <source>
        <strain evidence="1 2">JCM 30074</strain>
    </source>
</reference>
<accession>A0A2G8TEE3</accession>
<dbReference type="RefSeq" id="WP_099789413.1">
    <property type="nucleotide sequence ID" value="NZ_JBHLYV010000098.1"/>
</dbReference>
<evidence type="ECO:0000313" key="1">
    <source>
        <dbReference type="EMBL" id="PIL44364.1"/>
    </source>
</evidence>
<name>A0A2G8TEE3_9BURK</name>
<organism evidence="1 2">
    <name type="scientific">Massilia eurypsychrophila</name>
    <dbReference type="NCBI Taxonomy" id="1485217"/>
    <lineage>
        <taxon>Bacteria</taxon>
        <taxon>Pseudomonadati</taxon>
        <taxon>Pseudomonadota</taxon>
        <taxon>Betaproteobacteria</taxon>
        <taxon>Burkholderiales</taxon>
        <taxon>Oxalobacteraceae</taxon>
        <taxon>Telluria group</taxon>
        <taxon>Massilia</taxon>
    </lineage>
</organism>
<proteinExistence type="predicted"/>